<keyword evidence="2" id="KW-0732">Signal</keyword>
<dbReference type="AlphaFoldDB" id="A0A9X4AQX0"/>
<comment type="caution">
    <text evidence="3">The sequence shown here is derived from an EMBL/GenBank/DDBJ whole genome shotgun (WGS) entry which is preliminary data.</text>
</comment>
<dbReference type="Proteomes" id="UP001151081">
    <property type="component" value="Unassembled WGS sequence"/>
</dbReference>
<dbReference type="EMBL" id="JAGTJJ010000005">
    <property type="protein sequence ID" value="MDC3981518.1"/>
    <property type="molecule type" value="Genomic_DNA"/>
</dbReference>
<sequence length="640" mass="68880">MASSLLLCVLLSFAAFAALGIALRAEPEGRAELGLLASTVFFGLIIAPVFALGYTNRLTPGALALLSFVVSGATFAASLRGRVPRVFVREIARAGSSLARLPWDALVLAWRAQSSVVLGLLASAFAIVGSAWITYLAPSESWDGFFYHEPMIGFALQNHGFQMVDLPRTLVVQATNGYPRGAEAFALFFVAFTGKTFIEIGNTLAAPALALGVFLLARRFAPDPVPCMGWAAVLLLMPATTSQLRTSMIDVVVGAFLLAALHFATRAEARMRDAVITAGCLALVFASKSASLFWAPPMALVAGVNLLRRHAKARPRATALVLVSSLVSFTGIAALTFGRNWLAFGNPLWPVDHAISRLGIHFRGVGTLAQLSPEPPLATIARIKYHHPTGGVADIIARDYGYAVPWVVVPLASIAALVAAFTAVRGRLSKKPDASAERVLVLVALGAVFLRLTPNLNIARFNVHIVALAVACIVWLAARASKSARLHEAAVASALVLSLVPWAWYVWFFGLEPMPGKLSALVSMSPAERASAYSGGYHLPPDVAQKRERELGPGSLVVFTDDSAFLGALWNDAMSNHLKYLRWEGRDALLTRLVELRPTWVVVGAKSQARAAIESQKEEWEFVGMGVRQDNTVVFRRRER</sequence>
<feature type="transmembrane region" description="Helical" evidence="1">
    <location>
        <begin position="490"/>
        <end position="510"/>
    </location>
</feature>
<proteinExistence type="predicted"/>
<feature type="transmembrane region" description="Helical" evidence="1">
    <location>
        <begin position="319"/>
        <end position="338"/>
    </location>
</feature>
<evidence type="ECO:0000256" key="2">
    <source>
        <dbReference type="SAM" id="SignalP"/>
    </source>
</evidence>
<feature type="transmembrane region" description="Helical" evidence="1">
    <location>
        <begin position="436"/>
        <end position="452"/>
    </location>
</feature>
<feature type="transmembrane region" description="Helical" evidence="1">
    <location>
        <begin position="403"/>
        <end position="424"/>
    </location>
</feature>
<feature type="transmembrane region" description="Helical" evidence="1">
    <location>
        <begin position="34"/>
        <end position="54"/>
    </location>
</feature>
<accession>A0A9X4AQX0</accession>
<feature type="chain" id="PRO_5040806733" description="Glycosyltransferase RgtA/B/C/D-like domain-containing protein" evidence="2">
    <location>
        <begin position="18"/>
        <end position="640"/>
    </location>
</feature>
<feature type="transmembrane region" description="Helical" evidence="1">
    <location>
        <begin position="61"/>
        <end position="79"/>
    </location>
</feature>
<keyword evidence="1" id="KW-0472">Membrane</keyword>
<evidence type="ECO:0000313" key="4">
    <source>
        <dbReference type="Proteomes" id="UP001151081"/>
    </source>
</evidence>
<evidence type="ECO:0008006" key="5">
    <source>
        <dbReference type="Google" id="ProtNLM"/>
    </source>
</evidence>
<evidence type="ECO:0000256" key="1">
    <source>
        <dbReference type="SAM" id="Phobius"/>
    </source>
</evidence>
<feature type="transmembrane region" description="Helical" evidence="1">
    <location>
        <begin position="247"/>
        <end position="264"/>
    </location>
</feature>
<gene>
    <name evidence="3" type="ORF">KEG57_13480</name>
</gene>
<feature type="transmembrane region" description="Helical" evidence="1">
    <location>
        <begin position="276"/>
        <end position="307"/>
    </location>
</feature>
<organism evidence="3 4">
    <name type="scientific">Polyangium jinanense</name>
    <dbReference type="NCBI Taxonomy" id="2829994"/>
    <lineage>
        <taxon>Bacteria</taxon>
        <taxon>Pseudomonadati</taxon>
        <taxon>Myxococcota</taxon>
        <taxon>Polyangia</taxon>
        <taxon>Polyangiales</taxon>
        <taxon>Polyangiaceae</taxon>
        <taxon>Polyangium</taxon>
    </lineage>
</organism>
<feature type="transmembrane region" description="Helical" evidence="1">
    <location>
        <begin position="116"/>
        <end position="137"/>
    </location>
</feature>
<feature type="signal peptide" evidence="2">
    <location>
        <begin position="1"/>
        <end position="17"/>
    </location>
</feature>
<protein>
    <recommendedName>
        <fullName evidence="5">Glycosyltransferase RgtA/B/C/D-like domain-containing protein</fullName>
    </recommendedName>
</protein>
<reference evidence="3 4" key="1">
    <citation type="submission" date="2021-04" db="EMBL/GenBank/DDBJ databases">
        <title>Genome analysis of Polyangium sp.</title>
        <authorList>
            <person name="Li Y."/>
            <person name="Wang J."/>
        </authorList>
    </citation>
    <scope>NUCLEOTIDE SEQUENCE [LARGE SCALE GENOMIC DNA]</scope>
    <source>
        <strain evidence="3 4">SDU14</strain>
    </source>
</reference>
<keyword evidence="1" id="KW-0812">Transmembrane</keyword>
<keyword evidence="4" id="KW-1185">Reference proteome</keyword>
<feature type="transmembrane region" description="Helical" evidence="1">
    <location>
        <begin position="458"/>
        <end position="478"/>
    </location>
</feature>
<keyword evidence="1" id="KW-1133">Transmembrane helix</keyword>
<evidence type="ECO:0000313" key="3">
    <source>
        <dbReference type="EMBL" id="MDC3981518.1"/>
    </source>
</evidence>
<dbReference type="RefSeq" id="WP_272458521.1">
    <property type="nucleotide sequence ID" value="NZ_JAGTJJ010000005.1"/>
</dbReference>
<name>A0A9X4AQX0_9BACT</name>